<feature type="region of interest" description="Disordered" evidence="1">
    <location>
        <begin position="1"/>
        <end position="26"/>
    </location>
</feature>
<name>A0A9D4H380_DREPO</name>
<evidence type="ECO:0000313" key="3">
    <source>
        <dbReference type="Proteomes" id="UP000828390"/>
    </source>
</evidence>
<reference evidence="2" key="1">
    <citation type="journal article" date="2019" name="bioRxiv">
        <title>The Genome of the Zebra Mussel, Dreissena polymorpha: A Resource for Invasive Species Research.</title>
        <authorList>
            <person name="McCartney M.A."/>
            <person name="Auch B."/>
            <person name="Kono T."/>
            <person name="Mallez S."/>
            <person name="Zhang Y."/>
            <person name="Obille A."/>
            <person name="Becker A."/>
            <person name="Abrahante J.E."/>
            <person name="Garbe J."/>
            <person name="Badalamenti J.P."/>
            <person name="Herman A."/>
            <person name="Mangelson H."/>
            <person name="Liachko I."/>
            <person name="Sullivan S."/>
            <person name="Sone E.D."/>
            <person name="Koren S."/>
            <person name="Silverstein K.A.T."/>
            <person name="Beckman K.B."/>
            <person name="Gohl D.M."/>
        </authorList>
    </citation>
    <scope>NUCLEOTIDE SEQUENCE</scope>
    <source>
        <strain evidence="2">Duluth1</strain>
        <tissue evidence="2">Whole animal</tissue>
    </source>
</reference>
<proteinExistence type="predicted"/>
<keyword evidence="3" id="KW-1185">Reference proteome</keyword>
<evidence type="ECO:0000313" key="2">
    <source>
        <dbReference type="EMBL" id="KAH3826588.1"/>
    </source>
</evidence>
<gene>
    <name evidence="2" type="ORF">DPMN_128497</name>
</gene>
<organism evidence="2 3">
    <name type="scientific">Dreissena polymorpha</name>
    <name type="common">Zebra mussel</name>
    <name type="synonym">Mytilus polymorpha</name>
    <dbReference type="NCBI Taxonomy" id="45954"/>
    <lineage>
        <taxon>Eukaryota</taxon>
        <taxon>Metazoa</taxon>
        <taxon>Spiralia</taxon>
        <taxon>Lophotrochozoa</taxon>
        <taxon>Mollusca</taxon>
        <taxon>Bivalvia</taxon>
        <taxon>Autobranchia</taxon>
        <taxon>Heteroconchia</taxon>
        <taxon>Euheterodonta</taxon>
        <taxon>Imparidentia</taxon>
        <taxon>Neoheterodontei</taxon>
        <taxon>Myida</taxon>
        <taxon>Dreissenoidea</taxon>
        <taxon>Dreissenidae</taxon>
        <taxon>Dreissena</taxon>
    </lineage>
</organism>
<reference evidence="2" key="2">
    <citation type="submission" date="2020-11" db="EMBL/GenBank/DDBJ databases">
        <authorList>
            <person name="McCartney M.A."/>
            <person name="Auch B."/>
            <person name="Kono T."/>
            <person name="Mallez S."/>
            <person name="Becker A."/>
            <person name="Gohl D.M."/>
            <person name="Silverstein K.A.T."/>
            <person name="Koren S."/>
            <person name="Bechman K.B."/>
            <person name="Herman A."/>
            <person name="Abrahante J.E."/>
            <person name="Garbe J."/>
        </authorList>
    </citation>
    <scope>NUCLEOTIDE SEQUENCE</scope>
    <source>
        <strain evidence="2">Duluth1</strain>
        <tissue evidence="2">Whole animal</tissue>
    </source>
</reference>
<dbReference type="Proteomes" id="UP000828390">
    <property type="component" value="Unassembled WGS sequence"/>
</dbReference>
<evidence type="ECO:0000256" key="1">
    <source>
        <dbReference type="SAM" id="MobiDB-lite"/>
    </source>
</evidence>
<sequence>MPRRETRKKFAKKRHSSSPGQKVLHQSFLKRYKQNSEFESDSERILSTDSDSENTMAASLLTVEMPPTKFNKSDLEEVASHLVEQFKMQLYSDMASEIKRAICEELVELHAEVQALRDENTHLRKCIKATNLARDDLDNMVAE</sequence>
<comment type="caution">
    <text evidence="2">The sequence shown here is derived from an EMBL/GenBank/DDBJ whole genome shotgun (WGS) entry which is preliminary data.</text>
</comment>
<dbReference type="AlphaFoldDB" id="A0A9D4H380"/>
<feature type="compositionally biased region" description="Basic residues" evidence="1">
    <location>
        <begin position="1"/>
        <end position="16"/>
    </location>
</feature>
<accession>A0A9D4H380</accession>
<dbReference type="EMBL" id="JAIWYP010000005">
    <property type="protein sequence ID" value="KAH3826588.1"/>
    <property type="molecule type" value="Genomic_DNA"/>
</dbReference>
<protein>
    <submittedName>
        <fullName evidence="2">Uncharacterized protein</fullName>
    </submittedName>
</protein>